<dbReference type="Proteomes" id="UP000703661">
    <property type="component" value="Unassembled WGS sequence"/>
</dbReference>
<evidence type="ECO:0000313" key="4">
    <source>
        <dbReference type="Proteomes" id="UP000703661"/>
    </source>
</evidence>
<feature type="compositionally biased region" description="Acidic residues" evidence="1">
    <location>
        <begin position="551"/>
        <end position="572"/>
    </location>
</feature>
<organism evidence="3 4">
    <name type="scientific">Entomortierella chlamydospora</name>
    <dbReference type="NCBI Taxonomy" id="101097"/>
    <lineage>
        <taxon>Eukaryota</taxon>
        <taxon>Fungi</taxon>
        <taxon>Fungi incertae sedis</taxon>
        <taxon>Mucoromycota</taxon>
        <taxon>Mortierellomycotina</taxon>
        <taxon>Mortierellomycetes</taxon>
        <taxon>Mortierellales</taxon>
        <taxon>Mortierellaceae</taxon>
        <taxon>Entomortierella</taxon>
    </lineage>
</organism>
<keyword evidence="4" id="KW-1185">Reference proteome</keyword>
<keyword evidence="2" id="KW-1133">Transmembrane helix</keyword>
<reference evidence="3" key="1">
    <citation type="journal article" date="2020" name="Fungal Divers.">
        <title>Resolving the Mortierellaceae phylogeny through synthesis of multi-gene phylogenetics and phylogenomics.</title>
        <authorList>
            <person name="Vandepol N."/>
            <person name="Liber J."/>
            <person name="Desiro A."/>
            <person name="Na H."/>
            <person name="Kennedy M."/>
            <person name="Barry K."/>
            <person name="Grigoriev I.V."/>
            <person name="Miller A.N."/>
            <person name="O'Donnell K."/>
            <person name="Stajich J.E."/>
            <person name="Bonito G."/>
        </authorList>
    </citation>
    <scope>NUCLEOTIDE SEQUENCE</scope>
    <source>
        <strain evidence="3">NRRL 2769</strain>
    </source>
</reference>
<sequence>MFVHWNLLILNLILAVFNALLIAALDSVLAIYSSIEVKYGNTIRWTRQSGYLEMFKILYHSRTKVPKFASRAMSLTLLASIAAVSIDKIATLTIHQSTAPSKHSKLEMVTSPHIIFPSISTTFQKWSTSVRYGGNSTDAVIRLINDTTNIPNFKRDSLYSPRTFDYDIGCYQIDLKFSYYTLPLIQTNESCATIVIGTAGSALPLYQLANRTTLSKGRYSINLPAISDSSSSSIVEFSTEVWYDYNQTRCHDMGFDTGTGAVFYPRDGLTSIPQTSVIKCVFSDGVISVISSSSIRFMSTSFQQFRNVSAAILDEHDELTQAMEVAMDRSAKDSTPSVLAEIKVVNNTVDIFMCYSANSKEFSTLVQMCEYRTAQLVVTTKQDINPDIDRARGGSPLSYVYICSLETRITHIPTVFNGTQIPIKPLSFLALKNSTLELTHYMAALGQNAYVDWDQQRFFVMFDTREILEGLEVPIWLMVLFSTIMVACLVLWIYVKRNYNKYTYSLYHSIAQQVSGRISCDAPMLMSFEKDTKKLDGIPILSGEPRKKDDEPGEGDDEPGEGNDEPREEDDELRQGNDASTSSTTLIELSRLNLEGIDSSISLLNT</sequence>
<name>A0A9P6MWH4_9FUNG</name>
<proteinExistence type="predicted"/>
<comment type="caution">
    <text evidence="3">The sequence shown here is derived from an EMBL/GenBank/DDBJ whole genome shotgun (WGS) entry which is preliminary data.</text>
</comment>
<feature type="region of interest" description="Disordered" evidence="1">
    <location>
        <begin position="537"/>
        <end position="585"/>
    </location>
</feature>
<dbReference type="EMBL" id="JAAAID010000604">
    <property type="protein sequence ID" value="KAG0015693.1"/>
    <property type="molecule type" value="Genomic_DNA"/>
</dbReference>
<dbReference type="AlphaFoldDB" id="A0A9P6MWH4"/>
<protein>
    <submittedName>
        <fullName evidence="3">Uncharacterized protein</fullName>
    </submittedName>
</protein>
<evidence type="ECO:0000256" key="2">
    <source>
        <dbReference type="SAM" id="Phobius"/>
    </source>
</evidence>
<keyword evidence="2" id="KW-0812">Transmembrane</keyword>
<gene>
    <name evidence="3" type="ORF">BGZ80_009700</name>
</gene>
<keyword evidence="2" id="KW-0472">Membrane</keyword>
<feature type="transmembrane region" description="Helical" evidence="2">
    <location>
        <begin position="475"/>
        <end position="495"/>
    </location>
</feature>
<evidence type="ECO:0000313" key="3">
    <source>
        <dbReference type="EMBL" id="KAG0015693.1"/>
    </source>
</evidence>
<accession>A0A9P6MWH4</accession>
<evidence type="ECO:0000256" key="1">
    <source>
        <dbReference type="SAM" id="MobiDB-lite"/>
    </source>
</evidence>